<proteinExistence type="predicted"/>
<feature type="region of interest" description="Disordered" evidence="1">
    <location>
        <begin position="72"/>
        <end position="104"/>
    </location>
</feature>
<dbReference type="Proteomes" id="UP000293360">
    <property type="component" value="Unassembled WGS sequence"/>
</dbReference>
<feature type="domain" description="Heterokaryon incompatibility" evidence="2">
    <location>
        <begin position="148"/>
        <end position="288"/>
    </location>
</feature>
<protein>
    <recommendedName>
        <fullName evidence="2">Heterokaryon incompatibility domain-containing protein</fullName>
    </recommendedName>
</protein>
<dbReference type="Pfam" id="PF06985">
    <property type="entry name" value="HET"/>
    <property type="match status" value="1"/>
</dbReference>
<dbReference type="AlphaFoldDB" id="A0A4Q4T992"/>
<dbReference type="STRING" id="155417.A0A4Q4T992"/>
<reference evidence="3 4" key="1">
    <citation type="submission" date="2018-06" db="EMBL/GenBank/DDBJ databases">
        <title>Complete Genomes of Monosporascus.</title>
        <authorList>
            <person name="Robinson A.J."/>
            <person name="Natvig D.O."/>
        </authorList>
    </citation>
    <scope>NUCLEOTIDE SEQUENCE [LARGE SCALE GENOMIC DNA]</scope>
    <source>
        <strain evidence="3 4">CBS 110550</strain>
    </source>
</reference>
<dbReference type="PANTHER" id="PTHR24148:SF81">
    <property type="entry name" value="HETEROKARYON INCOMPATIBILITY DOMAIN-CONTAINING PROTEIN"/>
    <property type="match status" value="1"/>
</dbReference>
<dbReference type="EMBL" id="QJNU01000319">
    <property type="protein sequence ID" value="RYP02352.1"/>
    <property type="molecule type" value="Genomic_DNA"/>
</dbReference>
<feature type="region of interest" description="Disordered" evidence="1">
    <location>
        <begin position="34"/>
        <end position="53"/>
    </location>
</feature>
<comment type="caution">
    <text evidence="3">The sequence shown here is derived from an EMBL/GenBank/DDBJ whole genome shotgun (WGS) entry which is preliminary data.</text>
</comment>
<evidence type="ECO:0000313" key="3">
    <source>
        <dbReference type="EMBL" id="RYP02352.1"/>
    </source>
</evidence>
<accession>A0A4Q4T992</accession>
<organism evidence="3 4">
    <name type="scientific">Monosporascus ibericus</name>
    <dbReference type="NCBI Taxonomy" id="155417"/>
    <lineage>
        <taxon>Eukaryota</taxon>
        <taxon>Fungi</taxon>
        <taxon>Dikarya</taxon>
        <taxon>Ascomycota</taxon>
        <taxon>Pezizomycotina</taxon>
        <taxon>Sordariomycetes</taxon>
        <taxon>Xylariomycetidae</taxon>
        <taxon>Xylariales</taxon>
        <taxon>Xylariales incertae sedis</taxon>
        <taxon>Monosporascus</taxon>
    </lineage>
</organism>
<dbReference type="InterPro" id="IPR010730">
    <property type="entry name" value="HET"/>
</dbReference>
<dbReference type="InterPro" id="IPR052895">
    <property type="entry name" value="HetReg/Transcr_Mod"/>
</dbReference>
<name>A0A4Q4T992_9PEZI</name>
<evidence type="ECO:0000313" key="4">
    <source>
        <dbReference type="Proteomes" id="UP000293360"/>
    </source>
</evidence>
<keyword evidence="4" id="KW-1185">Reference proteome</keyword>
<dbReference type="OrthoDB" id="2157530at2759"/>
<dbReference type="PANTHER" id="PTHR24148">
    <property type="entry name" value="ANKYRIN REPEAT DOMAIN-CONTAINING PROTEIN 39 HOMOLOG-RELATED"/>
    <property type="match status" value="1"/>
</dbReference>
<evidence type="ECO:0000256" key="1">
    <source>
        <dbReference type="SAM" id="MobiDB-lite"/>
    </source>
</evidence>
<gene>
    <name evidence="3" type="ORF">DL764_005834</name>
</gene>
<evidence type="ECO:0000259" key="2">
    <source>
        <dbReference type="Pfam" id="PF06985"/>
    </source>
</evidence>
<sequence length="875" mass="99275">MARWHKSDCQTPEIYVKHEILHCNGCGSSPNIPELKKKNAATSSPPHIPQDEPLGQLALHWPLKKLYYSKSDDTESQPDVVVGKEGDMSQPPSGNSNNEKSGFRAPSHIYKETLGLSQLRLICLEPAEAGHPVHLTLETYNDDGCPEYETTSYMWGGENADNEFCCPVYVGRFWDVMFHTRNCHAMLKYLRPKRGIRLVWTDAVCINQKDTEERESQVAKMGEIYRRSTRAVVYLGADIIHDDGEGYPIRRGLNEVGDLIANRAAPNSPTLQQILSRKYFGRLWVIQELILSKSVTIRAGSVEYWADAGTMRLLDAANKSARLSPAPWVRDISRGKFDGDLLEVLKLTSKSQATDARDKVFGILSVTGEGGRSTIMPDYKISTQHVIVGTFSFLLLQAEKADVLLHSAGEVNWDRYPSWAPNWNSSNMFREPRESYDGIDGMRSATGLHVLVPVSAELKRSKSRYQQDPTSMDFIDEDIPQLQLRQKRPWHQGWRVSTSGILSINATFILTLRSVPIFDQVHHNIYIFRQESCNSTLFLGAEDPSLPRKIIPDDKIYAVDGGTPNCVFMILRREPGSRYFRLVFSLPKLWFGWSTVITSTPRYGRTPYEMAKLGKSLKIPKAFFLEDLQNPSLYSILESLQPSDSKNRTLHSVSIHTTRFGTTVGQIFPSLSWVEQLSVLRTLLHDEPRSSNPDFTKEYLRVMHKFHPSSYLQGTREYIQLTLEPTSEHYESAIKLYFPRQTNISLDDLKLAKFKSISRDATYVLSTELDYPFQEWKFGNGEWNGRGDFLDPSLKPRLFVRGMASIIRDELKKTREAEVMRQLAIARDVTLEDEISMLSRAPKLEDASVSVSPSWPKEIVSNFGIGGSTSLIEIE</sequence>
<feature type="compositionally biased region" description="Polar residues" evidence="1">
    <location>
        <begin position="90"/>
        <end position="100"/>
    </location>
</feature>